<evidence type="ECO:0000256" key="7">
    <source>
        <dbReference type="ARBA" id="ARBA00022660"/>
    </source>
</evidence>
<keyword evidence="12 18" id="KW-1133">Transmembrane helix</keyword>
<protein>
    <recommendedName>
        <fullName evidence="5 18">NADH-ubiquinone oxidoreductase chain 2</fullName>
        <ecNumber evidence="4 18">7.1.1.2</ecNumber>
    </recommendedName>
</protein>
<evidence type="ECO:0000256" key="5">
    <source>
        <dbReference type="ARBA" id="ARBA00021008"/>
    </source>
</evidence>
<feature type="transmembrane region" description="Helical" evidence="18">
    <location>
        <begin position="269"/>
        <end position="289"/>
    </location>
</feature>
<dbReference type="InterPro" id="IPR003917">
    <property type="entry name" value="NADH_UbQ_OxRdtase_chain2"/>
</dbReference>
<evidence type="ECO:0000256" key="13">
    <source>
        <dbReference type="ARBA" id="ARBA00023027"/>
    </source>
</evidence>
<evidence type="ECO:0000256" key="17">
    <source>
        <dbReference type="ARBA" id="ARBA00049551"/>
    </source>
</evidence>
<keyword evidence="9 18" id="KW-0999">Mitochondrion inner membrane</keyword>
<evidence type="ECO:0000256" key="8">
    <source>
        <dbReference type="ARBA" id="ARBA00022692"/>
    </source>
</evidence>
<dbReference type="Pfam" id="PF00361">
    <property type="entry name" value="Proton_antipo_M"/>
    <property type="match status" value="1"/>
</dbReference>
<keyword evidence="10 18" id="KW-1278">Translocase</keyword>
<evidence type="ECO:0000256" key="15">
    <source>
        <dbReference type="ARBA" id="ARBA00023128"/>
    </source>
</evidence>
<comment type="catalytic activity">
    <reaction evidence="17 18">
        <text>a ubiquinone + NADH + 5 H(+)(in) = a ubiquinol + NAD(+) + 4 H(+)(out)</text>
        <dbReference type="Rhea" id="RHEA:29091"/>
        <dbReference type="Rhea" id="RHEA-COMP:9565"/>
        <dbReference type="Rhea" id="RHEA-COMP:9566"/>
        <dbReference type="ChEBI" id="CHEBI:15378"/>
        <dbReference type="ChEBI" id="CHEBI:16389"/>
        <dbReference type="ChEBI" id="CHEBI:17976"/>
        <dbReference type="ChEBI" id="CHEBI:57540"/>
        <dbReference type="ChEBI" id="CHEBI:57945"/>
        <dbReference type="EC" id="7.1.1.2"/>
    </reaction>
</comment>
<dbReference type="EMBL" id="MN709785">
    <property type="protein sequence ID" value="QQW46691.1"/>
    <property type="molecule type" value="Genomic_DNA"/>
</dbReference>
<evidence type="ECO:0000313" key="20">
    <source>
        <dbReference type="EMBL" id="QQW46691.1"/>
    </source>
</evidence>
<evidence type="ECO:0000256" key="6">
    <source>
        <dbReference type="ARBA" id="ARBA00022448"/>
    </source>
</evidence>
<gene>
    <name evidence="20" type="primary">ND2</name>
</gene>
<evidence type="ECO:0000256" key="12">
    <source>
        <dbReference type="ARBA" id="ARBA00022989"/>
    </source>
</evidence>
<feature type="transmembrane region" description="Helical" evidence="18">
    <location>
        <begin position="7"/>
        <end position="27"/>
    </location>
</feature>
<feature type="transmembrane region" description="Helical" evidence="18">
    <location>
        <begin position="59"/>
        <end position="78"/>
    </location>
</feature>
<dbReference type="PANTHER" id="PTHR46552">
    <property type="entry name" value="NADH-UBIQUINONE OXIDOREDUCTASE CHAIN 2"/>
    <property type="match status" value="1"/>
</dbReference>
<evidence type="ECO:0000256" key="14">
    <source>
        <dbReference type="ARBA" id="ARBA00023075"/>
    </source>
</evidence>
<proteinExistence type="inferred from homology"/>
<keyword evidence="14 18" id="KW-0830">Ubiquinone</keyword>
<keyword evidence="11 18" id="KW-0249">Electron transport</keyword>
<feature type="transmembrane region" description="Helical" evidence="18">
    <location>
        <begin position="195"/>
        <end position="217"/>
    </location>
</feature>
<name>A0A7U0QCG7_9CUCU</name>
<keyword evidence="16 18" id="KW-0472">Membrane</keyword>
<comment type="similarity">
    <text evidence="3 18">Belongs to the complex I subunit 2 family.</text>
</comment>
<comment type="subcellular location">
    <subcellularLocation>
        <location evidence="2 18">Mitochondrion inner membrane</location>
        <topology evidence="2 18">Multi-pass membrane protein</topology>
    </subcellularLocation>
</comment>
<dbReference type="InterPro" id="IPR001750">
    <property type="entry name" value="ND/Mrp_TM"/>
</dbReference>
<evidence type="ECO:0000256" key="18">
    <source>
        <dbReference type="RuleBase" id="RU003403"/>
    </source>
</evidence>
<dbReference type="PANTHER" id="PTHR46552:SF1">
    <property type="entry name" value="NADH-UBIQUINONE OXIDOREDUCTASE CHAIN 2"/>
    <property type="match status" value="1"/>
</dbReference>
<evidence type="ECO:0000256" key="9">
    <source>
        <dbReference type="ARBA" id="ARBA00022792"/>
    </source>
</evidence>
<dbReference type="GO" id="GO:0005743">
    <property type="term" value="C:mitochondrial inner membrane"/>
    <property type="evidence" value="ECO:0007669"/>
    <property type="project" value="UniProtKB-SubCell"/>
</dbReference>
<accession>A0A7U0QCG7</accession>
<feature type="domain" description="NADH:quinone oxidoreductase/Mrp antiporter transmembrane" evidence="19">
    <location>
        <begin position="23"/>
        <end position="284"/>
    </location>
</feature>
<organism evidence="20">
    <name type="scientific">Oberea diversipes</name>
    <dbReference type="NCBI Taxonomy" id="2804771"/>
    <lineage>
        <taxon>Eukaryota</taxon>
        <taxon>Metazoa</taxon>
        <taxon>Ecdysozoa</taxon>
        <taxon>Arthropoda</taxon>
        <taxon>Hexapoda</taxon>
        <taxon>Insecta</taxon>
        <taxon>Pterygota</taxon>
        <taxon>Neoptera</taxon>
        <taxon>Endopterygota</taxon>
        <taxon>Coleoptera</taxon>
        <taxon>Polyphaga</taxon>
        <taxon>Cucujiformia</taxon>
        <taxon>Chrysomeloidea</taxon>
        <taxon>Cerambycidae</taxon>
        <taxon>Lamiinae</taxon>
        <taxon>Obreini</taxon>
        <taxon>Oberea</taxon>
    </lineage>
</organism>
<feature type="transmembrane region" description="Helical" evidence="18">
    <location>
        <begin position="124"/>
        <end position="141"/>
    </location>
</feature>
<dbReference type="PRINTS" id="PR01436">
    <property type="entry name" value="NADHDHGNASE2"/>
</dbReference>
<evidence type="ECO:0000256" key="11">
    <source>
        <dbReference type="ARBA" id="ARBA00022982"/>
    </source>
</evidence>
<sequence>MLNFYKIMFLMILMVSSLIAISSYSWLSMWMGLEINLLSIIPLIKDSKNLYPAEASLKYFITQALASSILLLTIMTSLNLNEMIPNHLNFLSLMMNSSFLMKMGAAPFHAWFPEVMEGLNWTNGFIMLTWQKIAPMILIFYNCKFSTFFFMIIISSTLISGILGLNQISLRKIMAYSSINHISWMLASMMNFQTIWMIYFLIYTIISVNIIWLFNNFNIYYLPQLFHILNSNKLTKLFFMTNFLSLGGLPPFLGFFPKWLVINNLLQNNFFMLSTLLIIFTLITLFFYLRIMFSSLMINSTETLNIHTPNFKIKMIIFNFISISGLLICTMMFSFI</sequence>
<feature type="transmembrane region" description="Helical" evidence="18">
    <location>
        <begin position="148"/>
        <end position="168"/>
    </location>
</feature>
<evidence type="ECO:0000256" key="4">
    <source>
        <dbReference type="ARBA" id="ARBA00012944"/>
    </source>
</evidence>
<dbReference type="RefSeq" id="YP_010036162.1">
    <property type="nucleotide sequence ID" value="NC_053945.1"/>
</dbReference>
<keyword evidence="8 18" id="KW-0812">Transmembrane</keyword>
<dbReference type="CTD" id="4536"/>
<dbReference type="GO" id="GO:0008137">
    <property type="term" value="F:NADH dehydrogenase (ubiquinone) activity"/>
    <property type="evidence" value="ECO:0007669"/>
    <property type="project" value="UniProtKB-EC"/>
</dbReference>
<evidence type="ECO:0000256" key="16">
    <source>
        <dbReference type="ARBA" id="ARBA00023136"/>
    </source>
</evidence>
<keyword evidence="7 18" id="KW-0679">Respiratory chain</keyword>
<comment type="function">
    <text evidence="18">Core subunit of the mitochondrial membrane respiratory chain NADH dehydrogenase (Complex I) which catalyzes electron transfer from NADH through the respiratory chain, using ubiquinone as an electron acceptor. Essential for the catalytic activity and assembly of complex I.</text>
</comment>
<evidence type="ECO:0000256" key="1">
    <source>
        <dbReference type="ARBA" id="ARBA00003257"/>
    </source>
</evidence>
<keyword evidence="13 18" id="KW-0520">NAD</keyword>
<dbReference type="GeneID" id="63384236"/>
<reference evidence="20" key="1">
    <citation type="submission" date="2019-11" db="EMBL/GenBank/DDBJ databases">
        <authorList>
            <person name="Tian L."/>
            <person name="Li Z."/>
            <person name="Chen L."/>
            <person name="Wang J."/>
        </authorList>
    </citation>
    <scope>NUCLEOTIDE SEQUENCE</scope>
</reference>
<geneLocation type="mitochondrion" evidence="20"/>
<keyword evidence="6" id="KW-0813">Transport</keyword>
<evidence type="ECO:0000256" key="10">
    <source>
        <dbReference type="ARBA" id="ARBA00022967"/>
    </source>
</evidence>
<dbReference type="InterPro" id="IPR050175">
    <property type="entry name" value="Complex_I_Subunit_2"/>
</dbReference>
<dbReference type="GO" id="GO:0006120">
    <property type="term" value="P:mitochondrial electron transport, NADH to ubiquinone"/>
    <property type="evidence" value="ECO:0007669"/>
    <property type="project" value="InterPro"/>
</dbReference>
<feature type="transmembrane region" description="Helical" evidence="18">
    <location>
        <begin position="237"/>
        <end position="257"/>
    </location>
</feature>
<keyword evidence="15 18" id="KW-0496">Mitochondrion</keyword>
<dbReference type="AlphaFoldDB" id="A0A7U0QCG7"/>
<dbReference type="EC" id="7.1.1.2" evidence="4 18"/>
<evidence type="ECO:0000256" key="2">
    <source>
        <dbReference type="ARBA" id="ARBA00004448"/>
    </source>
</evidence>
<feature type="transmembrane region" description="Helical" evidence="18">
    <location>
        <begin position="90"/>
        <end position="112"/>
    </location>
</feature>
<evidence type="ECO:0000259" key="19">
    <source>
        <dbReference type="Pfam" id="PF00361"/>
    </source>
</evidence>
<feature type="transmembrane region" description="Helical" evidence="18">
    <location>
        <begin position="316"/>
        <end position="335"/>
    </location>
</feature>
<comment type="function">
    <text evidence="1">Core subunit of the mitochondrial membrane respiratory chain NADH dehydrogenase (Complex I) that is believed to belong to the minimal assembly required for catalysis. Complex I functions in the transfer of electrons from NADH to the respiratory chain. The immediate electron acceptor for the enzyme is believed to be ubiquinone.</text>
</comment>
<evidence type="ECO:0000256" key="3">
    <source>
        <dbReference type="ARBA" id="ARBA00007012"/>
    </source>
</evidence>